<sequence>MPERAVNKDAEAKVTCLAPDVCLTPMGSSMVPVPYTITAHFNVAEGTAPKVNYGGLPAFTMASRLPRVEGDEQGTGGGILSKVNLGYCRPVEHSGTVKAHKQYVVRQGDLMYMNCNGPDGPWNTFGRIEYIGTGSAGEVSRETLHKESKVTVDEKNGKTVVEERTVTRDPKTGAITETRQRTEIDPKTGAIQTHSASVTTDPSGAQTCKTMTGNFDPSNRNFSVESSLVDSGVGEAPAADFDIADDDPALLSDPEYQAALKEQADAQAEIDVINKELIWEGAKTAADVAGLVDPTPISDTVAAGMALSDGDIAGAGLSLLSWIPYLGDAVAKPIKGARTAARVAKLTQRLEKLKDKLKKTQDLIKKAKDKIADALRRKKGGGTPEAPNPKKPENPNDGGSVPTPPKIRYGTKNLPADPDDLVKKGGWKEVTHPQMKNRREFEDPATGSKVAFDKGVPGKPGWEGKDHYHMYNPNSTGKKDLYLDINGNPVSKNNNASHIPVGTGP</sequence>
<dbReference type="OrthoDB" id="5526711at2"/>
<dbReference type="CDD" id="cd20745">
    <property type="entry name" value="FIX_RhsA_AHH_HNH-like"/>
    <property type="match status" value="1"/>
</dbReference>
<organism evidence="2 3">
    <name type="scientific">Polyangium fumosum</name>
    <dbReference type="NCBI Taxonomy" id="889272"/>
    <lineage>
        <taxon>Bacteria</taxon>
        <taxon>Pseudomonadati</taxon>
        <taxon>Myxococcota</taxon>
        <taxon>Polyangia</taxon>
        <taxon>Polyangiales</taxon>
        <taxon>Polyangiaceae</taxon>
        <taxon>Polyangium</taxon>
    </lineage>
</organism>
<evidence type="ECO:0000313" key="2">
    <source>
        <dbReference type="EMBL" id="TKD02443.1"/>
    </source>
</evidence>
<gene>
    <name evidence="2" type="ORF">E8A74_28525</name>
</gene>
<feature type="compositionally biased region" description="Basic and acidic residues" evidence="1">
    <location>
        <begin position="420"/>
        <end position="442"/>
    </location>
</feature>
<proteinExistence type="predicted"/>
<evidence type="ECO:0000256" key="1">
    <source>
        <dbReference type="SAM" id="MobiDB-lite"/>
    </source>
</evidence>
<evidence type="ECO:0000313" key="3">
    <source>
        <dbReference type="Proteomes" id="UP000309215"/>
    </source>
</evidence>
<keyword evidence="3" id="KW-1185">Reference proteome</keyword>
<feature type="region of interest" description="Disordered" evidence="1">
    <location>
        <begin position="368"/>
        <end position="505"/>
    </location>
</feature>
<reference evidence="2 3" key="1">
    <citation type="submission" date="2019-04" db="EMBL/GenBank/DDBJ databases">
        <authorList>
            <person name="Li Y."/>
            <person name="Wang J."/>
        </authorList>
    </citation>
    <scope>NUCLEOTIDE SEQUENCE [LARGE SCALE GENOMIC DNA]</scope>
    <source>
        <strain evidence="2 3">DSM 14668</strain>
    </source>
</reference>
<accession>A0A4U1J5P6</accession>
<name>A0A4U1J5P6_9BACT</name>
<protein>
    <submittedName>
        <fullName evidence="2">DUF4150 domain-containing protein</fullName>
    </submittedName>
</protein>
<dbReference type="Proteomes" id="UP000309215">
    <property type="component" value="Unassembled WGS sequence"/>
</dbReference>
<dbReference type="RefSeq" id="WP_136932249.1">
    <property type="nucleotide sequence ID" value="NZ_SSMQ01000034.1"/>
</dbReference>
<comment type="caution">
    <text evidence="2">The sequence shown here is derived from an EMBL/GenBank/DDBJ whole genome shotgun (WGS) entry which is preliminary data.</text>
</comment>
<dbReference type="Pfam" id="PF13665">
    <property type="entry name" value="Tox-PAAR-like"/>
    <property type="match status" value="1"/>
</dbReference>
<dbReference type="EMBL" id="SSMQ01000034">
    <property type="protein sequence ID" value="TKD02443.1"/>
    <property type="molecule type" value="Genomic_DNA"/>
</dbReference>
<feature type="compositionally biased region" description="Polar residues" evidence="1">
    <location>
        <begin position="488"/>
        <end position="497"/>
    </location>
</feature>
<dbReference type="AlphaFoldDB" id="A0A4U1J5P6"/>